<evidence type="ECO:0000313" key="1">
    <source>
        <dbReference type="EMBL" id="KAK5079694.1"/>
    </source>
</evidence>
<sequence length="296" mass="33739">MSTWQDLPPELTLRTLQFVFAGKRVTFRRPNASHDPKLLSILTISKTFVGRDVVLGAMLETVDVVLYSVGELYKLGTYLSSHDKSALRYVAVTPNCEQYPAVGDLSLREIKGIFPGIKVIDLGDWHTPDAGIPILNVSQHSMLFPLSVQVAHDSTFFAFPTPMLDPAIATGATFNLEEEFQKGYLNIKEASRLMVTPWKRPSKRSDYRSGYWQLRDTNRDRHTWHKALLLHGQSLRVEIKLWKAINIYQDGLYVWRHSARFSTKDMCARLQLPGIEMVVPQVYPKWFTKTDTIQGG</sequence>
<evidence type="ECO:0000313" key="2">
    <source>
        <dbReference type="Proteomes" id="UP001345013"/>
    </source>
</evidence>
<dbReference type="EMBL" id="JAVRRG010000178">
    <property type="protein sequence ID" value="KAK5079694.1"/>
    <property type="molecule type" value="Genomic_DNA"/>
</dbReference>
<keyword evidence="2" id="KW-1185">Reference proteome</keyword>
<accession>A0ABR0JY63</accession>
<comment type="caution">
    <text evidence="1">The sequence shown here is derived from an EMBL/GenBank/DDBJ whole genome shotgun (WGS) entry which is preliminary data.</text>
</comment>
<proteinExistence type="predicted"/>
<organism evidence="1 2">
    <name type="scientific">Lithohypha guttulata</name>
    <dbReference type="NCBI Taxonomy" id="1690604"/>
    <lineage>
        <taxon>Eukaryota</taxon>
        <taxon>Fungi</taxon>
        <taxon>Dikarya</taxon>
        <taxon>Ascomycota</taxon>
        <taxon>Pezizomycotina</taxon>
        <taxon>Eurotiomycetes</taxon>
        <taxon>Chaetothyriomycetidae</taxon>
        <taxon>Chaetothyriales</taxon>
        <taxon>Trichomeriaceae</taxon>
        <taxon>Lithohypha</taxon>
    </lineage>
</organism>
<gene>
    <name evidence="1" type="ORF">LTR24_009040</name>
</gene>
<dbReference type="Proteomes" id="UP001345013">
    <property type="component" value="Unassembled WGS sequence"/>
</dbReference>
<reference evidence="1 2" key="1">
    <citation type="submission" date="2023-08" db="EMBL/GenBank/DDBJ databases">
        <title>Black Yeasts Isolated from many extreme environments.</title>
        <authorList>
            <person name="Coleine C."/>
            <person name="Stajich J.E."/>
            <person name="Selbmann L."/>
        </authorList>
    </citation>
    <scope>NUCLEOTIDE SEQUENCE [LARGE SCALE GENOMIC DNA]</scope>
    <source>
        <strain evidence="1 2">CCFEE 5885</strain>
    </source>
</reference>
<protein>
    <submittedName>
        <fullName evidence="1">Uncharacterized protein</fullName>
    </submittedName>
</protein>
<name>A0ABR0JY63_9EURO</name>